<evidence type="ECO:0000256" key="5">
    <source>
        <dbReference type="PROSITE-ProRule" id="PRU01091"/>
    </source>
</evidence>
<evidence type="ECO:0000259" key="7">
    <source>
        <dbReference type="PROSITE" id="PS51755"/>
    </source>
</evidence>
<organism evidence="8 9">
    <name type="scientific">Methylomonas lenta</name>
    <dbReference type="NCBI Taxonomy" id="980561"/>
    <lineage>
        <taxon>Bacteria</taxon>
        <taxon>Pseudomonadati</taxon>
        <taxon>Pseudomonadota</taxon>
        <taxon>Gammaproteobacteria</taxon>
        <taxon>Methylococcales</taxon>
        <taxon>Methylococcaceae</taxon>
        <taxon>Methylomonas</taxon>
    </lineage>
</organism>
<feature type="DNA-binding region" description="OmpR/PhoB-type" evidence="5">
    <location>
        <begin position="124"/>
        <end position="219"/>
    </location>
</feature>
<evidence type="ECO:0000313" key="9">
    <source>
        <dbReference type="Proteomes" id="UP000078476"/>
    </source>
</evidence>
<accession>A0A177NRJ2</accession>
<feature type="domain" description="Response regulatory" evidence="6">
    <location>
        <begin position="2"/>
        <end position="116"/>
    </location>
</feature>
<dbReference type="SMART" id="SM00862">
    <property type="entry name" value="Trans_reg_C"/>
    <property type="match status" value="1"/>
</dbReference>
<proteinExistence type="predicted"/>
<dbReference type="Pfam" id="PF00486">
    <property type="entry name" value="Trans_reg_C"/>
    <property type="match status" value="1"/>
</dbReference>
<dbReference type="Gene3D" id="1.10.10.10">
    <property type="entry name" value="Winged helix-like DNA-binding domain superfamily/Winged helix DNA-binding domain"/>
    <property type="match status" value="1"/>
</dbReference>
<dbReference type="PROSITE" id="PS50110">
    <property type="entry name" value="RESPONSE_REGULATORY"/>
    <property type="match status" value="1"/>
</dbReference>
<feature type="modified residue" description="4-aspartylphosphate" evidence="4">
    <location>
        <position position="51"/>
    </location>
</feature>
<dbReference type="SUPFAM" id="SSF52172">
    <property type="entry name" value="CheY-like"/>
    <property type="match status" value="1"/>
</dbReference>
<keyword evidence="4" id="KW-0597">Phosphoprotein</keyword>
<dbReference type="EMBL" id="LUUI01000032">
    <property type="protein sequence ID" value="OAI20697.1"/>
    <property type="molecule type" value="Genomic_DNA"/>
</dbReference>
<keyword evidence="1" id="KW-0805">Transcription regulation</keyword>
<dbReference type="CDD" id="cd17624">
    <property type="entry name" value="REC_OmpR_PmrA-like"/>
    <property type="match status" value="1"/>
</dbReference>
<evidence type="ECO:0000256" key="1">
    <source>
        <dbReference type="ARBA" id="ARBA00023015"/>
    </source>
</evidence>
<dbReference type="InterPro" id="IPR001789">
    <property type="entry name" value="Sig_transdc_resp-reg_receiver"/>
</dbReference>
<dbReference type="PROSITE" id="PS51755">
    <property type="entry name" value="OMPR_PHOB"/>
    <property type="match status" value="1"/>
</dbReference>
<dbReference type="PANTHER" id="PTHR48111">
    <property type="entry name" value="REGULATOR OF RPOS"/>
    <property type="match status" value="1"/>
</dbReference>
<dbReference type="OrthoDB" id="9802426at2"/>
<feature type="domain" description="OmpR/PhoB-type" evidence="7">
    <location>
        <begin position="124"/>
        <end position="219"/>
    </location>
</feature>
<sequence>MNILLVEDDPVLVDGLHYSLSKSGYDVTPATTGRYAEALMFAKDFDMIILDLGLPDMDGSHFLAKLRLRKNPVPVLILTAKDAINDKVECLKKGADDYMVKPFDLNELENRIHALIRRTYGNFSKDIVCGRLTLDTREHRVFVDGNVLILFPREYALLEFFLLNRGRVVSKDKIAQRLFSDDVISDNTIEVSVHRLRKRLTPYAVNIITLRGLGYMIEDKSISNKIGNG</sequence>
<evidence type="ECO:0000256" key="3">
    <source>
        <dbReference type="ARBA" id="ARBA00023163"/>
    </source>
</evidence>
<dbReference type="GO" id="GO:0032993">
    <property type="term" value="C:protein-DNA complex"/>
    <property type="evidence" value="ECO:0007669"/>
    <property type="project" value="TreeGrafter"/>
</dbReference>
<dbReference type="SMART" id="SM00448">
    <property type="entry name" value="REC"/>
    <property type="match status" value="1"/>
</dbReference>
<dbReference type="Gene3D" id="3.40.50.2300">
    <property type="match status" value="1"/>
</dbReference>
<dbReference type="InterPro" id="IPR036388">
    <property type="entry name" value="WH-like_DNA-bd_sf"/>
</dbReference>
<evidence type="ECO:0000256" key="4">
    <source>
        <dbReference type="PROSITE-ProRule" id="PRU00169"/>
    </source>
</evidence>
<dbReference type="Proteomes" id="UP000078476">
    <property type="component" value="Unassembled WGS sequence"/>
</dbReference>
<dbReference type="STRING" id="980561.A1359_20605"/>
<evidence type="ECO:0000313" key="8">
    <source>
        <dbReference type="EMBL" id="OAI20697.1"/>
    </source>
</evidence>
<dbReference type="InterPro" id="IPR001867">
    <property type="entry name" value="OmpR/PhoB-type_DNA-bd"/>
</dbReference>
<dbReference type="GO" id="GO:0000156">
    <property type="term" value="F:phosphorelay response regulator activity"/>
    <property type="evidence" value="ECO:0007669"/>
    <property type="project" value="TreeGrafter"/>
</dbReference>
<dbReference type="AlphaFoldDB" id="A0A177NRJ2"/>
<keyword evidence="3" id="KW-0804">Transcription</keyword>
<keyword evidence="2 5" id="KW-0238">DNA-binding</keyword>
<reference evidence="8 9" key="1">
    <citation type="submission" date="2016-03" db="EMBL/GenBank/DDBJ databases">
        <authorList>
            <person name="Ploux O."/>
        </authorList>
    </citation>
    <scope>NUCLEOTIDE SEQUENCE [LARGE SCALE GENOMIC DNA]</scope>
    <source>
        <strain evidence="8 9">R-45370</strain>
    </source>
</reference>
<gene>
    <name evidence="8" type="ORF">A1359_20605</name>
</gene>
<dbReference type="PANTHER" id="PTHR48111:SF67">
    <property type="entry name" value="TRANSCRIPTIONAL REGULATORY PROTEIN TCTD"/>
    <property type="match status" value="1"/>
</dbReference>
<dbReference type="GO" id="GO:0006355">
    <property type="term" value="P:regulation of DNA-templated transcription"/>
    <property type="evidence" value="ECO:0007669"/>
    <property type="project" value="InterPro"/>
</dbReference>
<dbReference type="Pfam" id="PF00072">
    <property type="entry name" value="Response_reg"/>
    <property type="match status" value="1"/>
</dbReference>
<dbReference type="GO" id="GO:0005829">
    <property type="term" value="C:cytosol"/>
    <property type="evidence" value="ECO:0007669"/>
    <property type="project" value="TreeGrafter"/>
</dbReference>
<dbReference type="CDD" id="cd00383">
    <property type="entry name" value="trans_reg_C"/>
    <property type="match status" value="1"/>
</dbReference>
<comment type="caution">
    <text evidence="8">The sequence shown here is derived from an EMBL/GenBank/DDBJ whole genome shotgun (WGS) entry which is preliminary data.</text>
</comment>
<keyword evidence="9" id="KW-1185">Reference proteome</keyword>
<protein>
    <submittedName>
        <fullName evidence="8">DNA-binding response regulator</fullName>
    </submittedName>
</protein>
<dbReference type="InterPro" id="IPR011006">
    <property type="entry name" value="CheY-like_superfamily"/>
</dbReference>
<dbReference type="InterPro" id="IPR039420">
    <property type="entry name" value="WalR-like"/>
</dbReference>
<evidence type="ECO:0000256" key="2">
    <source>
        <dbReference type="ARBA" id="ARBA00023125"/>
    </source>
</evidence>
<evidence type="ECO:0000259" key="6">
    <source>
        <dbReference type="PROSITE" id="PS50110"/>
    </source>
</evidence>
<name>A0A177NRJ2_9GAMM</name>
<dbReference type="GO" id="GO:0000976">
    <property type="term" value="F:transcription cis-regulatory region binding"/>
    <property type="evidence" value="ECO:0007669"/>
    <property type="project" value="TreeGrafter"/>
</dbReference>
<dbReference type="RefSeq" id="WP_066977441.1">
    <property type="nucleotide sequence ID" value="NZ_LUUI01000032.1"/>
</dbReference>